<evidence type="ECO:0000313" key="2">
    <source>
        <dbReference type="EMBL" id="EMI57317.1"/>
    </source>
</evidence>
<protein>
    <submittedName>
        <fullName evidence="2">Uncharacterized protein</fullName>
    </submittedName>
</protein>
<proteinExistence type="predicted"/>
<feature type="region of interest" description="Disordered" evidence="1">
    <location>
        <begin position="1"/>
        <end position="21"/>
    </location>
</feature>
<accession>M5U757</accession>
<sequence>MTLAEKQKRKDAEKKTQDRRSSISLASLRLSDFALKQLPT</sequence>
<organism evidence="2 3">
    <name type="scientific">Rhodopirellula sallentina SM41</name>
    <dbReference type="NCBI Taxonomy" id="1263870"/>
    <lineage>
        <taxon>Bacteria</taxon>
        <taxon>Pseudomonadati</taxon>
        <taxon>Planctomycetota</taxon>
        <taxon>Planctomycetia</taxon>
        <taxon>Pirellulales</taxon>
        <taxon>Pirellulaceae</taxon>
        <taxon>Rhodopirellula</taxon>
    </lineage>
</organism>
<reference evidence="2 3" key="1">
    <citation type="journal article" date="2013" name="Mar. Genomics">
        <title>Expression of sulfatases in Rhodopirellula baltica and the diversity of sulfatases in the genus Rhodopirellula.</title>
        <authorList>
            <person name="Wegner C.E."/>
            <person name="Richter-Heitmann T."/>
            <person name="Klindworth A."/>
            <person name="Klockow C."/>
            <person name="Richter M."/>
            <person name="Achstetter T."/>
            <person name="Glockner F.O."/>
            <person name="Harder J."/>
        </authorList>
    </citation>
    <scope>NUCLEOTIDE SEQUENCE [LARGE SCALE GENOMIC DNA]</scope>
    <source>
        <strain evidence="2 3">SM41</strain>
    </source>
</reference>
<dbReference type="PATRIC" id="fig|1263870.3.peg.1251"/>
<name>M5U757_9BACT</name>
<dbReference type="AlphaFoldDB" id="M5U757"/>
<gene>
    <name evidence="2" type="ORF">RSSM_01158</name>
</gene>
<dbReference type="EMBL" id="ANOH01000095">
    <property type="protein sequence ID" value="EMI57317.1"/>
    <property type="molecule type" value="Genomic_DNA"/>
</dbReference>
<dbReference type="Proteomes" id="UP000011885">
    <property type="component" value="Unassembled WGS sequence"/>
</dbReference>
<comment type="caution">
    <text evidence="2">The sequence shown here is derived from an EMBL/GenBank/DDBJ whole genome shotgun (WGS) entry which is preliminary data.</text>
</comment>
<keyword evidence="3" id="KW-1185">Reference proteome</keyword>
<evidence type="ECO:0000256" key="1">
    <source>
        <dbReference type="SAM" id="MobiDB-lite"/>
    </source>
</evidence>
<evidence type="ECO:0000313" key="3">
    <source>
        <dbReference type="Proteomes" id="UP000011885"/>
    </source>
</evidence>